<keyword evidence="9" id="KW-0393">Immunoglobulin domain</keyword>
<keyword evidence="7" id="KW-1015">Disulfide bond</keyword>
<dbReference type="SUPFAM" id="SSF48726">
    <property type="entry name" value="Immunoglobulin"/>
    <property type="match status" value="3"/>
</dbReference>
<dbReference type="CDD" id="cd00063">
    <property type="entry name" value="FN3"/>
    <property type="match status" value="3"/>
</dbReference>
<protein>
    <submittedName>
        <fullName evidence="16">Cell adhesion associated, onco regulated</fullName>
    </submittedName>
</protein>
<dbReference type="SUPFAM" id="SSF49265">
    <property type="entry name" value="Fibronectin type III"/>
    <property type="match status" value="2"/>
</dbReference>
<dbReference type="PROSITE" id="PS50853">
    <property type="entry name" value="FN3"/>
    <property type="match status" value="3"/>
</dbReference>
<evidence type="ECO:0000256" key="4">
    <source>
        <dbReference type="ARBA" id="ARBA00022737"/>
    </source>
</evidence>
<dbReference type="Ensembl" id="ENSCATT00000065894.1">
    <property type="protein sequence ID" value="ENSCATP00000041479.1"/>
    <property type="gene ID" value="ENSCATG00000043400.1"/>
</dbReference>
<dbReference type="Bgee" id="ENSCATG00000043400">
    <property type="expression patterns" value="Expressed in cerebellum and 11 other cell types or tissues"/>
</dbReference>
<dbReference type="GO" id="GO:0007224">
    <property type="term" value="P:smoothened signaling pathway"/>
    <property type="evidence" value="ECO:0007669"/>
    <property type="project" value="Ensembl"/>
</dbReference>
<feature type="region of interest" description="Disordered" evidence="11">
    <location>
        <begin position="471"/>
        <end position="491"/>
    </location>
</feature>
<organism evidence="16 17">
    <name type="scientific">Cercocebus atys</name>
    <name type="common">Sooty mangabey</name>
    <name type="synonym">Cercocebus torquatus atys</name>
    <dbReference type="NCBI Taxonomy" id="9531"/>
    <lineage>
        <taxon>Eukaryota</taxon>
        <taxon>Metazoa</taxon>
        <taxon>Chordata</taxon>
        <taxon>Craniata</taxon>
        <taxon>Vertebrata</taxon>
        <taxon>Euteleostomi</taxon>
        <taxon>Mammalia</taxon>
        <taxon>Eutheria</taxon>
        <taxon>Euarchontoglires</taxon>
        <taxon>Primates</taxon>
        <taxon>Haplorrhini</taxon>
        <taxon>Catarrhini</taxon>
        <taxon>Cercopithecidae</taxon>
        <taxon>Cercopithecinae</taxon>
        <taxon>Cercocebus</taxon>
    </lineage>
</organism>
<evidence type="ECO:0000256" key="7">
    <source>
        <dbReference type="ARBA" id="ARBA00023157"/>
    </source>
</evidence>
<name>A0A2K5NVD7_CERAT</name>
<dbReference type="GO" id="GO:0048643">
    <property type="term" value="P:positive regulation of skeletal muscle tissue development"/>
    <property type="evidence" value="ECO:0007669"/>
    <property type="project" value="Ensembl"/>
</dbReference>
<dbReference type="GO" id="GO:0014816">
    <property type="term" value="P:skeletal muscle satellite cell differentiation"/>
    <property type="evidence" value="ECO:0007669"/>
    <property type="project" value="Ensembl"/>
</dbReference>
<dbReference type="GO" id="GO:0007520">
    <property type="term" value="P:myoblast fusion"/>
    <property type="evidence" value="ECO:0007669"/>
    <property type="project" value="Ensembl"/>
</dbReference>
<evidence type="ECO:0000259" key="14">
    <source>
        <dbReference type="PROSITE" id="PS50835"/>
    </source>
</evidence>
<dbReference type="Proteomes" id="UP000233060">
    <property type="component" value="Unassembled WGS sequence"/>
</dbReference>
<dbReference type="InterPro" id="IPR007110">
    <property type="entry name" value="Ig-like_dom"/>
</dbReference>
<dbReference type="PANTHER" id="PTHR44170">
    <property type="entry name" value="PROTEIN SIDEKICK"/>
    <property type="match status" value="1"/>
</dbReference>
<feature type="signal peptide" evidence="13">
    <location>
        <begin position="1"/>
        <end position="25"/>
    </location>
</feature>
<dbReference type="FunFam" id="2.60.40.10:FF:000327">
    <property type="entry name" value="Cell adhesion associated, oncogene regulated"/>
    <property type="match status" value="1"/>
</dbReference>
<dbReference type="GO" id="GO:0009952">
    <property type="term" value="P:anterior/posterior pattern specification"/>
    <property type="evidence" value="ECO:0007669"/>
    <property type="project" value="Ensembl"/>
</dbReference>
<dbReference type="GO" id="GO:0021987">
    <property type="term" value="P:cerebral cortex development"/>
    <property type="evidence" value="ECO:0007669"/>
    <property type="project" value="Ensembl"/>
</dbReference>
<dbReference type="FunFam" id="2.60.40.10:FF:000788">
    <property type="entry name" value="Cell adhesion molecule-related/down-regulated by oncogenes"/>
    <property type="match status" value="1"/>
</dbReference>
<dbReference type="GO" id="GO:0060059">
    <property type="term" value="P:embryonic retina morphogenesis in camera-type eye"/>
    <property type="evidence" value="ECO:0007669"/>
    <property type="project" value="Ensembl"/>
</dbReference>
<evidence type="ECO:0000256" key="2">
    <source>
        <dbReference type="ARBA" id="ARBA00022692"/>
    </source>
</evidence>
<evidence type="ECO:0000259" key="15">
    <source>
        <dbReference type="PROSITE" id="PS50853"/>
    </source>
</evidence>
<dbReference type="PROSITE" id="PS50835">
    <property type="entry name" value="IG_LIKE"/>
    <property type="match status" value="3"/>
</dbReference>
<comment type="subcellular location">
    <subcellularLocation>
        <location evidence="1">Membrane</location>
        <topology evidence="1">Single-pass membrane protein</topology>
    </subcellularLocation>
</comment>
<dbReference type="InterPro" id="IPR013783">
    <property type="entry name" value="Ig-like_fold"/>
</dbReference>
<evidence type="ECO:0000256" key="9">
    <source>
        <dbReference type="ARBA" id="ARBA00023319"/>
    </source>
</evidence>
<proteinExistence type="predicted"/>
<feature type="compositionally biased region" description="Polar residues" evidence="11">
    <location>
        <begin position="1214"/>
        <end position="1226"/>
    </location>
</feature>
<dbReference type="Pfam" id="PF13927">
    <property type="entry name" value="Ig_3"/>
    <property type="match status" value="2"/>
</dbReference>
<feature type="region of interest" description="Disordered" evidence="11">
    <location>
        <begin position="1199"/>
        <end position="1226"/>
    </location>
</feature>
<dbReference type="CDD" id="cd00096">
    <property type="entry name" value="Ig"/>
    <property type="match status" value="1"/>
</dbReference>
<dbReference type="InterPro" id="IPR036116">
    <property type="entry name" value="FN3_sf"/>
</dbReference>
<evidence type="ECO:0000256" key="6">
    <source>
        <dbReference type="ARBA" id="ARBA00023136"/>
    </source>
</evidence>
<feature type="domain" description="Ig-like" evidence="14">
    <location>
        <begin position="131"/>
        <end position="204"/>
    </location>
</feature>
<feature type="region of interest" description="Disordered" evidence="11">
    <location>
        <begin position="872"/>
        <end position="894"/>
    </location>
</feature>
<dbReference type="OMA" id="NGCAHLH"/>
<keyword evidence="3 13" id="KW-0732">Signal</keyword>
<reference evidence="16" key="2">
    <citation type="submission" date="2025-09" db="UniProtKB">
        <authorList>
            <consortium name="Ensembl"/>
        </authorList>
    </citation>
    <scope>IDENTIFICATION</scope>
</reference>
<feature type="transmembrane region" description="Helical" evidence="12">
    <location>
        <begin position="903"/>
        <end position="928"/>
    </location>
</feature>
<evidence type="ECO:0000256" key="11">
    <source>
        <dbReference type="SAM" id="MobiDB-lite"/>
    </source>
</evidence>
<feature type="domain" description="Ig-like" evidence="14">
    <location>
        <begin position="29"/>
        <end position="114"/>
    </location>
</feature>
<dbReference type="GO" id="GO:0098609">
    <property type="term" value="P:cell-cell adhesion"/>
    <property type="evidence" value="ECO:0007669"/>
    <property type="project" value="TreeGrafter"/>
</dbReference>
<reference evidence="16" key="1">
    <citation type="submission" date="2025-08" db="UniProtKB">
        <authorList>
            <consortium name="Ensembl"/>
        </authorList>
    </citation>
    <scope>IDENTIFICATION</scope>
</reference>
<dbReference type="GO" id="GO:0070168">
    <property type="term" value="P:negative regulation of biomineral tissue development"/>
    <property type="evidence" value="ECO:0007669"/>
    <property type="project" value="Ensembl"/>
</dbReference>
<keyword evidence="6 12" id="KW-0472">Membrane</keyword>
<dbReference type="SMART" id="SM00060">
    <property type="entry name" value="FN3"/>
    <property type="match status" value="3"/>
</dbReference>
<gene>
    <name evidence="16" type="primary">CDON</name>
</gene>
<comment type="function">
    <text evidence="10">Component of a cell-surface receptor complex that mediates cell-cell interactions between muscle precursor cells. Promotes differentiation of myogenic cells.</text>
</comment>
<dbReference type="GO" id="GO:0015026">
    <property type="term" value="F:coreceptor activity"/>
    <property type="evidence" value="ECO:0007669"/>
    <property type="project" value="Ensembl"/>
</dbReference>
<evidence type="ECO:0000256" key="12">
    <source>
        <dbReference type="SAM" id="Phobius"/>
    </source>
</evidence>
<feature type="domain" description="Ig-like" evidence="14">
    <location>
        <begin position="344"/>
        <end position="455"/>
    </location>
</feature>
<dbReference type="PANTHER" id="PTHR44170:SF1">
    <property type="entry name" value="CELL ADHESION MOLECULE-RELATED_DOWN-REGULATED BY ONCOGENES"/>
    <property type="match status" value="1"/>
</dbReference>
<evidence type="ECO:0000256" key="3">
    <source>
        <dbReference type="ARBA" id="ARBA00022729"/>
    </source>
</evidence>
<feature type="chain" id="PRO_5014409136" evidence="13">
    <location>
        <begin position="26"/>
        <end position="1226"/>
    </location>
</feature>
<feature type="domain" description="Fibronectin type-III" evidence="15">
    <location>
        <begin position="662"/>
        <end position="757"/>
    </location>
</feature>
<dbReference type="GO" id="GO:0007405">
    <property type="term" value="P:neuroblast proliferation"/>
    <property type="evidence" value="ECO:0007669"/>
    <property type="project" value="Ensembl"/>
</dbReference>
<evidence type="ECO:0000256" key="5">
    <source>
        <dbReference type="ARBA" id="ARBA00022989"/>
    </source>
</evidence>
<feature type="compositionally biased region" description="Basic and acidic residues" evidence="11">
    <location>
        <begin position="476"/>
        <end position="485"/>
    </location>
</feature>
<dbReference type="InterPro" id="IPR036179">
    <property type="entry name" value="Ig-like_dom_sf"/>
</dbReference>
<dbReference type="GO" id="GO:0071305">
    <property type="term" value="P:cellular response to vitamin D"/>
    <property type="evidence" value="ECO:0007669"/>
    <property type="project" value="Ensembl"/>
</dbReference>
<dbReference type="GO" id="GO:0045666">
    <property type="term" value="P:positive regulation of neuron differentiation"/>
    <property type="evidence" value="ECO:0007669"/>
    <property type="project" value="Ensembl"/>
</dbReference>
<dbReference type="GO" id="GO:0045944">
    <property type="term" value="P:positive regulation of transcription by RNA polymerase II"/>
    <property type="evidence" value="ECO:0007669"/>
    <property type="project" value="Ensembl"/>
</dbReference>
<dbReference type="GO" id="GO:0051057">
    <property type="term" value="P:positive regulation of small GTPase mediated signal transduction"/>
    <property type="evidence" value="ECO:0007669"/>
    <property type="project" value="Ensembl"/>
</dbReference>
<dbReference type="FunFam" id="2.60.40.10:FF:000032">
    <property type="entry name" value="palladin isoform X1"/>
    <property type="match status" value="1"/>
</dbReference>
<dbReference type="FunFam" id="2.60.40.10:FF:000205">
    <property type="entry name" value="Cell adhesion associated, oncogene regulated"/>
    <property type="match status" value="1"/>
</dbReference>
<keyword evidence="4" id="KW-0677">Repeat</keyword>
<feature type="domain" description="Fibronectin type-III" evidence="15">
    <location>
        <begin position="518"/>
        <end position="616"/>
    </location>
</feature>
<dbReference type="SMART" id="SM00408">
    <property type="entry name" value="IGc2"/>
    <property type="match status" value="3"/>
</dbReference>
<dbReference type="GO" id="GO:0002052">
    <property type="term" value="P:positive regulation of neuroblast proliferation"/>
    <property type="evidence" value="ECO:0007669"/>
    <property type="project" value="Ensembl"/>
</dbReference>
<dbReference type="AlphaFoldDB" id="A0A2K5NVD7"/>
<dbReference type="FunFam" id="2.60.40.10:FF:000737">
    <property type="entry name" value="brother of CDO isoform X1"/>
    <property type="match status" value="1"/>
</dbReference>
<feature type="domain" description="Fibronectin type-III" evidence="15">
    <location>
        <begin position="765"/>
        <end position="865"/>
    </location>
</feature>
<dbReference type="Pfam" id="PF00041">
    <property type="entry name" value="fn3"/>
    <property type="match status" value="3"/>
</dbReference>
<evidence type="ECO:0000313" key="17">
    <source>
        <dbReference type="Proteomes" id="UP000233060"/>
    </source>
</evidence>
<dbReference type="STRING" id="9531.ENSCATP00000041479"/>
<dbReference type="GO" id="GO:0010172">
    <property type="term" value="P:embryonic body morphogenesis"/>
    <property type="evidence" value="ECO:0007669"/>
    <property type="project" value="Ensembl"/>
</dbReference>
<evidence type="ECO:0000256" key="1">
    <source>
        <dbReference type="ARBA" id="ARBA00004167"/>
    </source>
</evidence>
<evidence type="ECO:0000256" key="10">
    <source>
        <dbReference type="ARBA" id="ARBA00057094"/>
    </source>
</evidence>
<dbReference type="GO" id="GO:0043410">
    <property type="term" value="P:positive regulation of MAPK cascade"/>
    <property type="evidence" value="ECO:0007669"/>
    <property type="project" value="Ensembl"/>
</dbReference>
<keyword evidence="17" id="KW-1185">Reference proteome</keyword>
<dbReference type="InterPro" id="IPR003598">
    <property type="entry name" value="Ig_sub2"/>
</dbReference>
<evidence type="ECO:0000313" key="16">
    <source>
        <dbReference type="Ensembl" id="ENSCATP00000041479.1"/>
    </source>
</evidence>
<dbReference type="InterPro" id="IPR003599">
    <property type="entry name" value="Ig_sub"/>
</dbReference>
<keyword evidence="2 12" id="KW-0812">Transmembrane</keyword>
<keyword evidence="8" id="KW-0325">Glycoprotein</keyword>
<keyword evidence="5 12" id="KW-1133">Transmembrane helix</keyword>
<evidence type="ECO:0000256" key="8">
    <source>
        <dbReference type="ARBA" id="ARBA00023180"/>
    </source>
</evidence>
<dbReference type="FunFam" id="2.60.40.10:FF:000352">
    <property type="entry name" value="Cell adhesion molecule-related/down-regulated by oncogenes"/>
    <property type="match status" value="1"/>
</dbReference>
<sequence length="1226" mass="132987">MHPDLEALCTLLYVTLTALCSSVSSDLAPYFTSDPLSAVQKLGGPVVLHCSAKPGTTHISWLHNGKKLDGNMEHIKIHQGTLTILSLNSSLLGYYQCLANNSIGAIVSGPATVSVAVLGDFGSSTKHVITAEENSAGFIGCRVPESNPRAEVRYKIRGKWLKHSTENYLILPSGNLQILNVSLEDKGSYKCAAYNPVTHQLKVEPIGRKLLVSRPSSDDFHILHPTHSQALAVLSRSPVTLECVVSGGPGSSSVLLKDGQDIAPGSSWRRLYSHLATDSVDQADSGKLFLHDVKYVTYMVNVLGKMLVFNFFSMKMKLFCIVDTTVFLIFRMSITFLIDSGFKPVIITAPASAKVADGSFVTLSCNASGMPLPVIRWYDSHGLITSHPSQVLRSKSRKSQLSRPEGSNLEPVYFVMSQAGASSLHIQAVTQEHAGRYICEATNEHGTTQAEASLMVVPFETNTKAETVTLPDAAQNDERNKRDGSETGLLSSFPVKVHPSAVESAPEKNASGVSVPDAPIILSPPQTHTPDTYNLLWRAGKDGGLPINAYFVKYRKLDDGVGMVGSWHTVRVPGSENELHLAELEPSSLYEVLMVARSAAGEGQPAMLTFRTSKEKTASSKNTQASSPPVGIPKYPVVSEAANNNFGVVLTDSSRHSGVPEAPDRPTISTASETSVYVTWIPRANGGSPITAFKVEYKRMRTSDWLVAAEDIPPSKLSVEVRSLEPGSTYKFRVIAINHYGESFRSSASRPYQVAGFPSRFSNRPVTGPHIAYTEAVSDTQIMLKWTYIPSSNNNTPIQGFYIYYRPTDSDNDSDYKRDVVEGSKQWHMIGHLQPETSYDIKMQCFNEGGESEFSNVMICETKVKRVPGASEYPVKDLSTPPNSSGSGGNVGPAASPARSSDMLYLIVGCVLGVMVLILMVFIAMCLWKNRQQNTIQKYDPPGYLYQGSDMSGQMVEYTTLSGASQINGNVHGGFLTNGALSSGYSHLHRKVPNGVNGIVNGSLNGGLYSGHTNSLTRTHVDFEHPHHLVNGGGMYTAVPQIDPLECVNCRNCRNNNRCFTKTNSTFSSSPLPVVPVVAPYPQDGLEMKPLSHMKVPVCLASAVPDCGQLPEESVKDNVEPVPTQRTCCQNIVNDVSSDRAEDPAEFSRGQEGMINLGIPDRLQLAKSCVWEGDSCAHSETENNIVSWNALILPPVPEGCAEKTTWSPPGIPSDSPTEVLQQPQET</sequence>
<dbReference type="Gene3D" id="2.60.40.10">
    <property type="entry name" value="Immunoglobulins"/>
    <property type="match status" value="6"/>
</dbReference>
<dbReference type="GO" id="GO:0001708">
    <property type="term" value="P:cell fate specification"/>
    <property type="evidence" value="ECO:0007669"/>
    <property type="project" value="Ensembl"/>
</dbReference>
<dbReference type="GO" id="GO:0090090">
    <property type="term" value="P:negative regulation of canonical Wnt signaling pathway"/>
    <property type="evidence" value="ECO:0007669"/>
    <property type="project" value="Ensembl"/>
</dbReference>
<evidence type="ECO:0000256" key="13">
    <source>
        <dbReference type="SAM" id="SignalP"/>
    </source>
</evidence>
<dbReference type="GO" id="GO:0021953">
    <property type="term" value="P:central nervous system neuron differentiation"/>
    <property type="evidence" value="ECO:0007669"/>
    <property type="project" value="Ensembl"/>
</dbReference>
<dbReference type="SMART" id="SM00409">
    <property type="entry name" value="IG"/>
    <property type="match status" value="4"/>
</dbReference>
<accession>A0A2K5NVD7</accession>
<dbReference type="GO" id="GO:0016020">
    <property type="term" value="C:membrane"/>
    <property type="evidence" value="ECO:0007669"/>
    <property type="project" value="UniProtKB-SubCell"/>
</dbReference>
<dbReference type="InterPro" id="IPR003961">
    <property type="entry name" value="FN3_dom"/>
</dbReference>
<dbReference type="GeneTree" id="ENSGT00940000157114"/>
<dbReference type="GO" id="GO:0002088">
    <property type="term" value="P:lens development in camera-type eye"/>
    <property type="evidence" value="ECO:0007669"/>
    <property type="project" value="Ensembl"/>
</dbReference>